<dbReference type="GO" id="GO:0003848">
    <property type="term" value="F:2-amino-4-hydroxy-6-hydroxymethyldihydropteridine diphosphokinase activity"/>
    <property type="evidence" value="ECO:0007669"/>
    <property type="project" value="UniProtKB-EC"/>
</dbReference>
<organism evidence="9">
    <name type="scientific">marine metagenome</name>
    <dbReference type="NCBI Taxonomy" id="408172"/>
    <lineage>
        <taxon>unclassified sequences</taxon>
        <taxon>metagenomes</taxon>
        <taxon>ecological metagenomes</taxon>
    </lineage>
</organism>
<keyword evidence="5" id="KW-0418">Kinase</keyword>
<proteinExistence type="predicted"/>
<dbReference type="InterPro" id="IPR035907">
    <property type="entry name" value="Hppk_sf"/>
</dbReference>
<dbReference type="Pfam" id="PF01288">
    <property type="entry name" value="HPPK"/>
    <property type="match status" value="1"/>
</dbReference>
<dbReference type="GO" id="GO:0046656">
    <property type="term" value="P:folic acid biosynthetic process"/>
    <property type="evidence" value="ECO:0007669"/>
    <property type="project" value="UniProtKB-KW"/>
</dbReference>
<protein>
    <recommendedName>
        <fullName evidence="2">2-amino-4-hydroxy-6-hydroxymethyldihydropteridine diphosphokinase</fullName>
        <ecNumber evidence="2">2.7.6.3</ecNumber>
    </recommendedName>
</protein>
<sequence>VSPTARAVAVALGSNLGDRGAHLTFAVARLERVLTAVRVSGFVDTDPEHGVDGPRFLNGALVGTSTTPPEALLSTLLGIECERGRVRSRIGAPRTLDLDLLLVGDLIVDSEVLQLPHPRFRSRRFVLGPLSEIAPGLVDPVTGKTVSELLRLLSGDTGA</sequence>
<reference evidence="9" key="1">
    <citation type="submission" date="2018-05" db="EMBL/GenBank/DDBJ databases">
        <authorList>
            <person name="Lanie J.A."/>
            <person name="Ng W.-L."/>
            <person name="Kazmierczak K.M."/>
            <person name="Andrzejewski T.M."/>
            <person name="Davidsen T.M."/>
            <person name="Wayne K.J."/>
            <person name="Tettelin H."/>
            <person name="Glass J.I."/>
            <person name="Rusch D."/>
            <person name="Podicherti R."/>
            <person name="Tsui H.-C.T."/>
            <person name="Winkler M.E."/>
        </authorList>
    </citation>
    <scope>NUCLEOTIDE SEQUENCE</scope>
</reference>
<comment type="pathway">
    <text evidence="1">Cofactor biosynthesis; tetrahydrofolate biosynthesis; 2-amino-4-hydroxy-6-hydroxymethyl-7,8-dihydropteridine diphosphate from 7,8-dihydroneopterin triphosphate: step 4/4.</text>
</comment>
<dbReference type="GO" id="GO:0016301">
    <property type="term" value="F:kinase activity"/>
    <property type="evidence" value="ECO:0007669"/>
    <property type="project" value="UniProtKB-KW"/>
</dbReference>
<dbReference type="PANTHER" id="PTHR43071:SF1">
    <property type="entry name" value="2-AMINO-4-HYDROXY-6-HYDROXYMETHYLDIHYDROPTERIDINE PYROPHOSPHOKINASE"/>
    <property type="match status" value="1"/>
</dbReference>
<dbReference type="Gene3D" id="3.30.70.560">
    <property type="entry name" value="7,8-Dihydro-6-hydroxymethylpterin-pyrophosphokinase HPPK"/>
    <property type="match status" value="1"/>
</dbReference>
<dbReference type="AlphaFoldDB" id="A0A381N1Q7"/>
<feature type="domain" description="7,8-dihydro-6-hydroxymethylpterin-pyrophosphokinase" evidence="8">
    <location>
        <begin position="10"/>
        <end position="135"/>
    </location>
</feature>
<dbReference type="EC" id="2.7.6.3" evidence="2"/>
<keyword evidence="4" id="KW-0547">Nucleotide-binding</keyword>
<evidence type="ECO:0000256" key="5">
    <source>
        <dbReference type="ARBA" id="ARBA00022777"/>
    </source>
</evidence>
<dbReference type="NCBIfam" id="TIGR01498">
    <property type="entry name" value="folK"/>
    <property type="match status" value="1"/>
</dbReference>
<evidence type="ECO:0000256" key="4">
    <source>
        <dbReference type="ARBA" id="ARBA00022741"/>
    </source>
</evidence>
<dbReference type="PANTHER" id="PTHR43071">
    <property type="entry name" value="2-AMINO-4-HYDROXY-6-HYDROXYMETHYLDIHYDROPTERIDINE PYROPHOSPHOKINASE"/>
    <property type="match status" value="1"/>
</dbReference>
<name>A0A381N1Q7_9ZZZZ</name>
<dbReference type="GO" id="GO:0005524">
    <property type="term" value="F:ATP binding"/>
    <property type="evidence" value="ECO:0007669"/>
    <property type="project" value="UniProtKB-KW"/>
</dbReference>
<dbReference type="CDD" id="cd00483">
    <property type="entry name" value="HPPK"/>
    <property type="match status" value="1"/>
</dbReference>
<dbReference type="GO" id="GO:0046654">
    <property type="term" value="P:tetrahydrofolate biosynthetic process"/>
    <property type="evidence" value="ECO:0007669"/>
    <property type="project" value="UniProtKB-UniPathway"/>
</dbReference>
<keyword evidence="6" id="KW-0067">ATP-binding</keyword>
<evidence type="ECO:0000256" key="6">
    <source>
        <dbReference type="ARBA" id="ARBA00022840"/>
    </source>
</evidence>
<keyword evidence="7" id="KW-0289">Folate biosynthesis</keyword>
<evidence type="ECO:0000259" key="8">
    <source>
        <dbReference type="Pfam" id="PF01288"/>
    </source>
</evidence>
<evidence type="ECO:0000313" key="9">
    <source>
        <dbReference type="EMBL" id="SUZ47618.1"/>
    </source>
</evidence>
<evidence type="ECO:0000256" key="7">
    <source>
        <dbReference type="ARBA" id="ARBA00022909"/>
    </source>
</evidence>
<accession>A0A381N1Q7</accession>
<dbReference type="UniPathway" id="UPA00077">
    <property type="reaction ID" value="UER00155"/>
</dbReference>
<feature type="non-terminal residue" evidence="9">
    <location>
        <position position="1"/>
    </location>
</feature>
<keyword evidence="3" id="KW-0808">Transferase</keyword>
<dbReference type="InterPro" id="IPR000550">
    <property type="entry name" value="Hppk"/>
</dbReference>
<dbReference type="EMBL" id="UINC01000025">
    <property type="protein sequence ID" value="SUZ47618.1"/>
    <property type="molecule type" value="Genomic_DNA"/>
</dbReference>
<dbReference type="SUPFAM" id="SSF55083">
    <property type="entry name" value="6-hydroxymethyl-7,8-dihydropterin pyrophosphokinase, HPPK"/>
    <property type="match status" value="1"/>
</dbReference>
<evidence type="ECO:0000256" key="2">
    <source>
        <dbReference type="ARBA" id="ARBA00013253"/>
    </source>
</evidence>
<evidence type="ECO:0000256" key="1">
    <source>
        <dbReference type="ARBA" id="ARBA00005051"/>
    </source>
</evidence>
<evidence type="ECO:0000256" key="3">
    <source>
        <dbReference type="ARBA" id="ARBA00022679"/>
    </source>
</evidence>
<gene>
    <name evidence="9" type="ORF">METZ01_LOCUS472</name>
</gene>